<organism evidence="1 2">
    <name type="scientific">Scleromatobacter humisilvae</name>
    <dbReference type="NCBI Taxonomy" id="2897159"/>
    <lineage>
        <taxon>Bacteria</taxon>
        <taxon>Pseudomonadati</taxon>
        <taxon>Pseudomonadota</taxon>
        <taxon>Betaproteobacteria</taxon>
        <taxon>Burkholderiales</taxon>
        <taxon>Sphaerotilaceae</taxon>
        <taxon>Scleromatobacter</taxon>
    </lineage>
</organism>
<comment type="caution">
    <text evidence="1">The sequence shown here is derived from an EMBL/GenBank/DDBJ whole genome shotgun (WGS) entry which is preliminary data.</text>
</comment>
<dbReference type="Proteomes" id="UP001139353">
    <property type="component" value="Unassembled WGS sequence"/>
</dbReference>
<name>A0A9X1YQB6_9BURK</name>
<dbReference type="AlphaFoldDB" id="A0A9X1YQB6"/>
<evidence type="ECO:0000313" key="2">
    <source>
        <dbReference type="Proteomes" id="UP001139353"/>
    </source>
</evidence>
<keyword evidence="2" id="KW-1185">Reference proteome</keyword>
<protein>
    <submittedName>
        <fullName evidence="1">Uncharacterized protein</fullName>
    </submittedName>
</protein>
<evidence type="ECO:0000313" key="1">
    <source>
        <dbReference type="EMBL" id="MCK9689530.1"/>
    </source>
</evidence>
<gene>
    <name evidence="1" type="ORF">LPC04_27745</name>
</gene>
<dbReference type="RefSeq" id="WP_275685581.1">
    <property type="nucleotide sequence ID" value="NZ_JAJLJH010000015.1"/>
</dbReference>
<reference evidence="1" key="1">
    <citation type="submission" date="2021-11" db="EMBL/GenBank/DDBJ databases">
        <title>BS-T2-15 a new species belonging to the Comamonadaceae family isolated from the soil of a French oak forest.</title>
        <authorList>
            <person name="Mieszkin S."/>
            <person name="Alain K."/>
        </authorList>
    </citation>
    <scope>NUCLEOTIDE SEQUENCE</scope>
    <source>
        <strain evidence="1">BS-T2-15</strain>
    </source>
</reference>
<proteinExistence type="predicted"/>
<dbReference type="EMBL" id="JAJLJH010000015">
    <property type="protein sequence ID" value="MCK9689530.1"/>
    <property type="molecule type" value="Genomic_DNA"/>
</dbReference>
<sequence length="137" mass="14421">MAIEISAAALHAAMPPAMHGADLQAGYGVSLTDLSGFQDALRTAQARGGQGELASHADNRINPAVQALFQPLEHINGEAGALRAQASAAMQAGKDLSPGDMVSLTVRCQEFMFHCELTSNMANRASDGLQQLFRQQS</sequence>
<accession>A0A9X1YQB6</accession>